<protein>
    <submittedName>
        <fullName evidence="1">Nitroreductase family protein</fullName>
    </submittedName>
</protein>
<evidence type="ECO:0000313" key="1">
    <source>
        <dbReference type="EMBL" id="TGY79827.1"/>
    </source>
</evidence>
<accession>A0AC61RJ95</accession>
<evidence type="ECO:0000313" key="2">
    <source>
        <dbReference type="Proteomes" id="UP000306319"/>
    </source>
</evidence>
<proteinExistence type="predicted"/>
<gene>
    <name evidence="1" type="ORF">E5331_04755</name>
</gene>
<organism evidence="1 2">
    <name type="scientific">Lepagella muris</name>
    <dbReference type="NCBI Taxonomy" id="3032870"/>
    <lineage>
        <taxon>Bacteria</taxon>
        <taxon>Pseudomonadati</taxon>
        <taxon>Bacteroidota</taxon>
        <taxon>Bacteroidia</taxon>
        <taxon>Bacteroidales</taxon>
        <taxon>Muribaculaceae</taxon>
        <taxon>Lepagella</taxon>
    </lineage>
</organism>
<reference evidence="1" key="1">
    <citation type="submission" date="2019-04" db="EMBL/GenBank/DDBJ databases">
        <title>Microbes associate with the intestines of laboratory mice.</title>
        <authorList>
            <person name="Navarre W."/>
            <person name="Wong E."/>
            <person name="Huang K."/>
            <person name="Tropini C."/>
            <person name="Ng K."/>
            <person name="Yu B."/>
        </authorList>
    </citation>
    <scope>NUCLEOTIDE SEQUENCE</scope>
    <source>
        <strain evidence="1">NM04_E33</strain>
    </source>
</reference>
<sequence length="190" mass="21546">MLKRLIMVDRSIRRFDNARTVGKDTLMSLINLTRFCASGRNLQPLKYRIVCESDECAKVFPLLKWAGYLSDWDGPVKDERPTAYLVQCLDTRMTENQMCDDGLQLQALTLGARALGIGGCIIKSFNEIGIKKGLGLEDYYKPLYILALGYPVEKVVLEDMSVVDNDIKYYRTPDGVHHVPKRPLSELVID</sequence>
<dbReference type="Proteomes" id="UP000306319">
    <property type="component" value="Unassembled WGS sequence"/>
</dbReference>
<comment type="caution">
    <text evidence="1">The sequence shown here is derived from an EMBL/GenBank/DDBJ whole genome shotgun (WGS) entry which is preliminary data.</text>
</comment>
<name>A0AC61RJ95_9BACT</name>
<keyword evidence="2" id="KW-1185">Reference proteome</keyword>
<dbReference type="EMBL" id="SRYB01000005">
    <property type="protein sequence ID" value="TGY79827.1"/>
    <property type="molecule type" value="Genomic_DNA"/>
</dbReference>